<evidence type="ECO:0000256" key="1">
    <source>
        <dbReference type="SAM" id="MobiDB-lite"/>
    </source>
</evidence>
<name>A0A1C7LMH4_GRIFR</name>
<feature type="compositionally biased region" description="Basic and acidic residues" evidence="1">
    <location>
        <begin position="99"/>
        <end position="116"/>
    </location>
</feature>
<feature type="region of interest" description="Disordered" evidence="1">
    <location>
        <begin position="65"/>
        <end position="134"/>
    </location>
</feature>
<comment type="caution">
    <text evidence="2">The sequence shown here is derived from an EMBL/GenBank/DDBJ whole genome shotgun (WGS) entry which is preliminary data.</text>
</comment>
<dbReference type="Proteomes" id="UP000092993">
    <property type="component" value="Unassembled WGS sequence"/>
</dbReference>
<evidence type="ECO:0000313" key="3">
    <source>
        <dbReference type="Proteomes" id="UP000092993"/>
    </source>
</evidence>
<dbReference type="EMBL" id="LUGG01000041">
    <property type="protein sequence ID" value="OBZ65748.1"/>
    <property type="molecule type" value="Genomic_DNA"/>
</dbReference>
<feature type="region of interest" description="Disordered" evidence="1">
    <location>
        <begin position="1"/>
        <end position="22"/>
    </location>
</feature>
<feature type="compositionally biased region" description="Basic and acidic residues" evidence="1">
    <location>
        <begin position="123"/>
        <end position="134"/>
    </location>
</feature>
<keyword evidence="3" id="KW-1185">Reference proteome</keyword>
<gene>
    <name evidence="2" type="ORF">A0H81_14298</name>
</gene>
<feature type="compositionally biased region" description="Polar residues" evidence="1">
    <location>
        <begin position="77"/>
        <end position="89"/>
    </location>
</feature>
<protein>
    <submittedName>
        <fullName evidence="2">Uncharacterized protein</fullName>
    </submittedName>
</protein>
<evidence type="ECO:0000313" key="2">
    <source>
        <dbReference type="EMBL" id="OBZ65748.1"/>
    </source>
</evidence>
<sequence>MPSGIRRMTKTRSARTDGRASIQTMVSCAGSSLDASSENAAPEEAIAFRAAVIELQKRLNINKVTEGEGEKLPADPAQSTHQTCSTLTDAKTPHHTRPRRDAMPARGHTARDDVKHHSASRGHGTDVRRPHYRK</sequence>
<proteinExistence type="predicted"/>
<accession>A0A1C7LMH4</accession>
<reference evidence="2 3" key="1">
    <citation type="submission" date="2016-03" db="EMBL/GenBank/DDBJ databases">
        <title>Whole genome sequencing of Grifola frondosa 9006-11.</title>
        <authorList>
            <person name="Min B."/>
            <person name="Park H."/>
            <person name="Kim J.-G."/>
            <person name="Cho H."/>
            <person name="Oh Y.-L."/>
            <person name="Kong W.-S."/>
            <person name="Choi I.-G."/>
        </authorList>
    </citation>
    <scope>NUCLEOTIDE SEQUENCE [LARGE SCALE GENOMIC DNA]</scope>
    <source>
        <strain evidence="2 3">9006-11</strain>
    </source>
</reference>
<organism evidence="2 3">
    <name type="scientific">Grifola frondosa</name>
    <name type="common">Maitake</name>
    <name type="synonym">Polyporus frondosus</name>
    <dbReference type="NCBI Taxonomy" id="5627"/>
    <lineage>
        <taxon>Eukaryota</taxon>
        <taxon>Fungi</taxon>
        <taxon>Dikarya</taxon>
        <taxon>Basidiomycota</taxon>
        <taxon>Agaricomycotina</taxon>
        <taxon>Agaricomycetes</taxon>
        <taxon>Polyporales</taxon>
        <taxon>Grifolaceae</taxon>
        <taxon>Grifola</taxon>
    </lineage>
</organism>
<dbReference type="AlphaFoldDB" id="A0A1C7LMH4"/>